<dbReference type="PANTHER" id="PTHR44137:SF53">
    <property type="entry name" value="DNAJ DOMAIN CONTAINING PROTEIN, EXPRESSED"/>
    <property type="match status" value="1"/>
</dbReference>
<dbReference type="EnsemblPlants" id="OMERI03G20970.1">
    <property type="protein sequence ID" value="OMERI03G20970.1"/>
    <property type="gene ID" value="OMERI03G20970"/>
</dbReference>
<dbReference type="Pfam" id="PF00226">
    <property type="entry name" value="DnaJ"/>
    <property type="match status" value="1"/>
</dbReference>
<sequence>MAGSSSSSSKQDRALQSKNLAERCFLAGDVAGAKRWCQNALKLDPDLPGVAQAAAAYNVHSAAALKAIGVAGCGPDWYAVLGLPQPRSDLVTHHDAVKKQYRKLCLLVHPDKNTSAAADGAFKLVQTAWDVLSTRHPPPGATAAAASACTRPMRAEDLFRTKPTAAAPATPPAAKRPPEPPPKTTQRQQPPGPPPKPQPSAPKRPQVVQMRRPAPAKQQRPTIPPPPPVVKRPSPTRGKCQYCGAAISKSFRCMSCHRSPMDNKPGYSDNDEYDDYYAKKNMEYDDYYHHDDR</sequence>
<evidence type="ECO:0000256" key="1">
    <source>
        <dbReference type="SAM" id="MobiDB-lite"/>
    </source>
</evidence>
<dbReference type="Gramene" id="OMERI03G20970.1">
    <property type="protein sequence ID" value="OMERI03G20970.1"/>
    <property type="gene ID" value="OMERI03G20970"/>
</dbReference>
<keyword evidence="4" id="KW-1185">Reference proteome</keyword>
<feature type="domain" description="J" evidence="2">
    <location>
        <begin position="76"/>
        <end position="137"/>
    </location>
</feature>
<dbReference type="PROSITE" id="PS50076">
    <property type="entry name" value="DNAJ_2"/>
    <property type="match status" value="1"/>
</dbReference>
<dbReference type="AlphaFoldDB" id="A0A0E0D2R9"/>
<dbReference type="PANTHER" id="PTHR44137">
    <property type="entry name" value="BNAC03G44070D PROTEIN"/>
    <property type="match status" value="1"/>
</dbReference>
<dbReference type="Proteomes" id="UP000008021">
    <property type="component" value="Chromosome 3"/>
</dbReference>
<feature type="compositionally biased region" description="Pro residues" evidence="1">
    <location>
        <begin position="169"/>
        <end position="183"/>
    </location>
</feature>
<protein>
    <recommendedName>
        <fullName evidence="2">J domain-containing protein</fullName>
    </recommendedName>
</protein>
<reference evidence="3" key="1">
    <citation type="submission" date="2015-04" db="UniProtKB">
        <authorList>
            <consortium name="EnsemblPlants"/>
        </authorList>
    </citation>
    <scope>IDENTIFICATION</scope>
</reference>
<dbReference type="SUPFAM" id="SSF46565">
    <property type="entry name" value="Chaperone J-domain"/>
    <property type="match status" value="1"/>
</dbReference>
<evidence type="ECO:0000259" key="2">
    <source>
        <dbReference type="PROSITE" id="PS50076"/>
    </source>
</evidence>
<dbReference type="HOGENOM" id="CLU_081972_0_0_1"/>
<evidence type="ECO:0000313" key="4">
    <source>
        <dbReference type="Proteomes" id="UP000008021"/>
    </source>
</evidence>
<dbReference type="InterPro" id="IPR036869">
    <property type="entry name" value="J_dom_sf"/>
</dbReference>
<name>A0A0E0D2R9_9ORYZ</name>
<feature type="compositionally biased region" description="Pro residues" evidence="1">
    <location>
        <begin position="190"/>
        <end position="202"/>
    </location>
</feature>
<evidence type="ECO:0000313" key="3">
    <source>
        <dbReference type="EnsemblPlants" id="OMERI03G20970.1"/>
    </source>
</evidence>
<dbReference type="SMART" id="SM00271">
    <property type="entry name" value="DnaJ"/>
    <property type="match status" value="1"/>
</dbReference>
<feature type="region of interest" description="Disordered" evidence="1">
    <location>
        <begin position="164"/>
        <end position="239"/>
    </location>
</feature>
<dbReference type="Gene3D" id="1.10.287.110">
    <property type="entry name" value="DnaJ domain"/>
    <property type="match status" value="1"/>
</dbReference>
<dbReference type="CDD" id="cd06257">
    <property type="entry name" value="DnaJ"/>
    <property type="match status" value="1"/>
</dbReference>
<reference evidence="3" key="2">
    <citation type="submission" date="2018-05" db="EMBL/GenBank/DDBJ databases">
        <title>OmerRS3 (Oryza meridionalis Reference Sequence Version 3).</title>
        <authorList>
            <person name="Zhang J."/>
            <person name="Kudrna D."/>
            <person name="Lee S."/>
            <person name="Talag J."/>
            <person name="Welchert J."/>
            <person name="Wing R.A."/>
        </authorList>
    </citation>
    <scope>NUCLEOTIDE SEQUENCE [LARGE SCALE GENOMIC DNA]</scope>
    <source>
        <strain evidence="3">cv. OR44</strain>
    </source>
</reference>
<accession>A0A0E0D2R9</accession>
<organism evidence="3">
    <name type="scientific">Oryza meridionalis</name>
    <dbReference type="NCBI Taxonomy" id="40149"/>
    <lineage>
        <taxon>Eukaryota</taxon>
        <taxon>Viridiplantae</taxon>
        <taxon>Streptophyta</taxon>
        <taxon>Embryophyta</taxon>
        <taxon>Tracheophyta</taxon>
        <taxon>Spermatophyta</taxon>
        <taxon>Magnoliopsida</taxon>
        <taxon>Liliopsida</taxon>
        <taxon>Poales</taxon>
        <taxon>Poaceae</taxon>
        <taxon>BOP clade</taxon>
        <taxon>Oryzoideae</taxon>
        <taxon>Oryzeae</taxon>
        <taxon>Oryzinae</taxon>
        <taxon>Oryza</taxon>
    </lineage>
</organism>
<dbReference type="eggNOG" id="ENOG502R3HP">
    <property type="taxonomic scope" value="Eukaryota"/>
</dbReference>
<proteinExistence type="predicted"/>
<dbReference type="InterPro" id="IPR001623">
    <property type="entry name" value="DnaJ_domain"/>
</dbReference>
<dbReference type="GO" id="GO:0005783">
    <property type="term" value="C:endoplasmic reticulum"/>
    <property type="evidence" value="ECO:0007669"/>
    <property type="project" value="UniProtKB-ARBA"/>
</dbReference>
<dbReference type="STRING" id="40149.A0A0E0D2R9"/>